<evidence type="ECO:0000256" key="2">
    <source>
        <dbReference type="ARBA" id="ARBA00022555"/>
    </source>
</evidence>
<proteinExistence type="inferred from homology"/>
<evidence type="ECO:0000313" key="6">
    <source>
        <dbReference type="EMBL" id="CAB5057491.1"/>
    </source>
</evidence>
<dbReference type="AlphaFoldDB" id="A0A6J7TV29"/>
<reference evidence="6" key="1">
    <citation type="submission" date="2020-05" db="EMBL/GenBank/DDBJ databases">
        <authorList>
            <person name="Chiriac C."/>
            <person name="Salcher M."/>
            <person name="Ghai R."/>
            <person name="Kavagutti S V."/>
        </authorList>
    </citation>
    <scope>NUCLEOTIDE SEQUENCE</scope>
</reference>
<dbReference type="InterPro" id="IPR036416">
    <property type="entry name" value="Pept_tRNA_hydro_sf"/>
</dbReference>
<protein>
    <recommendedName>
        <fullName evidence="1">peptidyl-tRNA hydrolase</fullName>
        <ecNumber evidence="1">3.1.1.29</ecNumber>
    </recommendedName>
</protein>
<dbReference type="Pfam" id="PF01195">
    <property type="entry name" value="Pept_tRNA_hydro"/>
    <property type="match status" value="1"/>
</dbReference>
<dbReference type="SUPFAM" id="SSF53178">
    <property type="entry name" value="Peptidyl-tRNA hydrolase-like"/>
    <property type="match status" value="1"/>
</dbReference>
<comment type="similarity">
    <text evidence="5">Belongs to the PTH family.</text>
</comment>
<evidence type="ECO:0000256" key="1">
    <source>
        <dbReference type="ARBA" id="ARBA00013260"/>
    </source>
</evidence>
<dbReference type="InterPro" id="IPR018171">
    <property type="entry name" value="Pept_tRNA_hydro_CS"/>
</dbReference>
<dbReference type="GO" id="GO:0000049">
    <property type="term" value="F:tRNA binding"/>
    <property type="evidence" value="ECO:0007669"/>
    <property type="project" value="UniProtKB-KW"/>
</dbReference>
<dbReference type="CDD" id="cd00462">
    <property type="entry name" value="PTH"/>
    <property type="match status" value="1"/>
</dbReference>
<keyword evidence="3" id="KW-0378">Hydrolase</keyword>
<keyword evidence="4" id="KW-0694">RNA-binding</keyword>
<accession>A0A6J7TV29</accession>
<dbReference type="InterPro" id="IPR001328">
    <property type="entry name" value="Pept_tRNA_hydro"/>
</dbReference>
<evidence type="ECO:0000256" key="4">
    <source>
        <dbReference type="ARBA" id="ARBA00022884"/>
    </source>
</evidence>
<evidence type="ECO:0000256" key="3">
    <source>
        <dbReference type="ARBA" id="ARBA00022801"/>
    </source>
</evidence>
<name>A0A6J7TV29_9ZZZZ</name>
<dbReference type="NCBIfam" id="TIGR00447">
    <property type="entry name" value="pth"/>
    <property type="match status" value="1"/>
</dbReference>
<dbReference type="Gene3D" id="3.40.50.1470">
    <property type="entry name" value="Peptidyl-tRNA hydrolase"/>
    <property type="match status" value="1"/>
</dbReference>
<dbReference type="PANTHER" id="PTHR17224:SF1">
    <property type="entry name" value="PEPTIDYL-TRNA HYDROLASE"/>
    <property type="match status" value="1"/>
</dbReference>
<organism evidence="6">
    <name type="scientific">freshwater metagenome</name>
    <dbReference type="NCBI Taxonomy" id="449393"/>
    <lineage>
        <taxon>unclassified sequences</taxon>
        <taxon>metagenomes</taxon>
        <taxon>ecological metagenomes</taxon>
    </lineage>
</organism>
<dbReference type="PROSITE" id="PS01196">
    <property type="entry name" value="PEPT_TRNA_HYDROL_2"/>
    <property type="match status" value="1"/>
</dbReference>
<gene>
    <name evidence="6" type="ORF">UFOPK4307_00656</name>
</gene>
<dbReference type="GO" id="GO:0004045">
    <property type="term" value="F:peptidyl-tRNA hydrolase activity"/>
    <property type="evidence" value="ECO:0007669"/>
    <property type="project" value="UniProtKB-EC"/>
</dbReference>
<sequence length="140" mass="15182">MGVGVDAHSIILAKSKSYMNESGGPIKALASFYSVEPSKIIVLHDELDIPYAAIRTKVAGGDNGHNGLKSLTSSLGTADYFRVRLGIGRPMGQQDPGDFVLKQFSKEEKKTLDEFIDRGADCVEFLIDNGLDLTQSKFNS</sequence>
<dbReference type="EC" id="3.1.1.29" evidence="1"/>
<dbReference type="EMBL" id="CAFBQO010000085">
    <property type="protein sequence ID" value="CAB5057491.1"/>
    <property type="molecule type" value="Genomic_DNA"/>
</dbReference>
<evidence type="ECO:0000256" key="5">
    <source>
        <dbReference type="ARBA" id="ARBA00038063"/>
    </source>
</evidence>
<dbReference type="PANTHER" id="PTHR17224">
    <property type="entry name" value="PEPTIDYL-TRNA HYDROLASE"/>
    <property type="match status" value="1"/>
</dbReference>
<keyword evidence="2" id="KW-0820">tRNA-binding</keyword>